<dbReference type="SMART" id="SM00052">
    <property type="entry name" value="EAL"/>
    <property type="match status" value="1"/>
</dbReference>
<sequence>MSFIIEGWTSPVIPASESQRIDSLTQHGLLLHTSEDIFDTFTSLAKSFTHADVSVLSFVAEDSQWNKSQTLPGARKIDRELSIDAHLIGDGLDYLHIPDMQADERFFNHPRVTDGETIHAYLGVAVHDRNGHILGVLSVYKTIAYKFSSANIEHLTLLAQQVEQVISRTHNVMASAQENQIMAHETLKEDNTNTSYAKFTGLINGSQAFIHQVQESMGNVQNITGVQGQILVLEIQKFHYLKTLYGTDFMQHLDREIQYRLANILPESCCTGRLDKTQFGIYLSAELHISQVDYCTALKESLEAPIEYSGKHIYLNINMGISTIYHPHSDLQENISAAREALSYAGIQNQYYHEHDDEYERLLERASQIEQRLRSAVNQNAFTLVYQPIVETQTQTMMGMEALVRWRWKPTEFLSPSEFIPIAESVGLIKPLSKWILRTACIEFAGLQEEYSAPLYLSVNISPCEISAEDFVHNVFSALHESGLRPAQLQLEITEHALMTDFAKAVTKLEQLNQAGIRIAIDDFGTGHSSLQYLQHLPVDTVKIDHSFIEQISMKGEGTPILKAIIALSHEMGIQLTAEGIEQWHQAKYVRDNDIATAQGFYYAKPKSIKETLLTLTNVDFA</sequence>
<protein>
    <submittedName>
        <fullName evidence="3">EAL domain-containing protein</fullName>
    </submittedName>
</protein>
<organism evidence="3 4">
    <name type="scientific">Opacimonas viscosa</name>
    <dbReference type="NCBI Taxonomy" id="2961944"/>
    <lineage>
        <taxon>Bacteria</taxon>
        <taxon>Pseudomonadati</taxon>
        <taxon>Pseudomonadota</taxon>
        <taxon>Gammaproteobacteria</taxon>
        <taxon>Alteromonadales</taxon>
        <taxon>Alteromonadaceae</taxon>
        <taxon>Opacimonas</taxon>
    </lineage>
</organism>
<dbReference type="PROSITE" id="PS50883">
    <property type="entry name" value="EAL"/>
    <property type="match status" value="1"/>
</dbReference>
<dbReference type="InterPro" id="IPR029787">
    <property type="entry name" value="Nucleotide_cyclase"/>
</dbReference>
<dbReference type="Gene3D" id="3.20.20.450">
    <property type="entry name" value="EAL domain"/>
    <property type="match status" value="1"/>
</dbReference>
<evidence type="ECO:0000313" key="3">
    <source>
        <dbReference type="EMBL" id="MCP3427499.1"/>
    </source>
</evidence>
<dbReference type="InterPro" id="IPR001633">
    <property type="entry name" value="EAL_dom"/>
</dbReference>
<dbReference type="Pfam" id="PF00563">
    <property type="entry name" value="EAL"/>
    <property type="match status" value="1"/>
</dbReference>
<keyword evidence="1" id="KW-0175">Coiled coil</keyword>
<dbReference type="Pfam" id="PF01590">
    <property type="entry name" value="GAF"/>
    <property type="match status" value="1"/>
</dbReference>
<dbReference type="GO" id="GO:0071111">
    <property type="term" value="F:cyclic-guanylate-specific phosphodiesterase activity"/>
    <property type="evidence" value="ECO:0007669"/>
    <property type="project" value="InterPro"/>
</dbReference>
<dbReference type="SUPFAM" id="SSF55781">
    <property type="entry name" value="GAF domain-like"/>
    <property type="match status" value="1"/>
</dbReference>
<evidence type="ECO:0000259" key="2">
    <source>
        <dbReference type="PROSITE" id="PS50883"/>
    </source>
</evidence>
<feature type="domain" description="EAL" evidence="2">
    <location>
        <begin position="366"/>
        <end position="620"/>
    </location>
</feature>
<comment type="caution">
    <text evidence="3">The sequence shown here is derived from an EMBL/GenBank/DDBJ whole genome shotgun (WGS) entry which is preliminary data.</text>
</comment>
<dbReference type="SMART" id="SM00065">
    <property type="entry name" value="GAF"/>
    <property type="match status" value="1"/>
</dbReference>
<name>A0AA41X2N2_9ALTE</name>
<dbReference type="CDD" id="cd01948">
    <property type="entry name" value="EAL"/>
    <property type="match status" value="1"/>
</dbReference>
<gene>
    <name evidence="3" type="ORF">NLF92_00895</name>
</gene>
<dbReference type="EMBL" id="JANATA010000001">
    <property type="protein sequence ID" value="MCP3427499.1"/>
    <property type="molecule type" value="Genomic_DNA"/>
</dbReference>
<dbReference type="InterPro" id="IPR035919">
    <property type="entry name" value="EAL_sf"/>
</dbReference>
<dbReference type="SUPFAM" id="SSF55073">
    <property type="entry name" value="Nucleotide cyclase"/>
    <property type="match status" value="1"/>
</dbReference>
<dbReference type="PANTHER" id="PTHR33121:SF56">
    <property type="entry name" value="SIGNALLING PROTEIN WITH EAL AND C2 DOMAINS"/>
    <property type="match status" value="1"/>
</dbReference>
<dbReference type="InterPro" id="IPR003018">
    <property type="entry name" value="GAF"/>
</dbReference>
<accession>A0AA41X2N2</accession>
<evidence type="ECO:0000313" key="4">
    <source>
        <dbReference type="Proteomes" id="UP001165413"/>
    </source>
</evidence>
<dbReference type="Gene3D" id="3.30.70.270">
    <property type="match status" value="1"/>
</dbReference>
<feature type="coiled-coil region" evidence="1">
    <location>
        <begin position="352"/>
        <end position="379"/>
    </location>
</feature>
<reference evidence="3" key="1">
    <citation type="submission" date="2022-07" db="EMBL/GenBank/DDBJ databases">
        <title>Characterization of the Novel Bacterium Alteromonas immobilis LMIT006 and Alteromonas gregis LMIT007.</title>
        <authorList>
            <person name="Lin X."/>
        </authorList>
    </citation>
    <scope>NUCLEOTIDE SEQUENCE</scope>
    <source>
        <strain evidence="3">LMIT007</strain>
    </source>
</reference>
<dbReference type="InterPro" id="IPR029016">
    <property type="entry name" value="GAF-like_dom_sf"/>
</dbReference>
<dbReference type="RefSeq" id="WP_254097902.1">
    <property type="nucleotide sequence ID" value="NZ_JANATA010000001.1"/>
</dbReference>
<dbReference type="Proteomes" id="UP001165413">
    <property type="component" value="Unassembled WGS sequence"/>
</dbReference>
<dbReference type="InterPro" id="IPR000160">
    <property type="entry name" value="GGDEF_dom"/>
</dbReference>
<dbReference type="Gene3D" id="3.30.450.40">
    <property type="match status" value="1"/>
</dbReference>
<dbReference type="SUPFAM" id="SSF141868">
    <property type="entry name" value="EAL domain-like"/>
    <property type="match status" value="1"/>
</dbReference>
<dbReference type="Pfam" id="PF00990">
    <property type="entry name" value="GGDEF"/>
    <property type="match status" value="1"/>
</dbReference>
<dbReference type="InterPro" id="IPR050706">
    <property type="entry name" value="Cyclic-di-GMP_PDE-like"/>
</dbReference>
<dbReference type="AlphaFoldDB" id="A0AA41X2N2"/>
<proteinExistence type="predicted"/>
<keyword evidence="4" id="KW-1185">Reference proteome</keyword>
<evidence type="ECO:0000256" key="1">
    <source>
        <dbReference type="SAM" id="Coils"/>
    </source>
</evidence>
<dbReference type="InterPro" id="IPR043128">
    <property type="entry name" value="Rev_trsase/Diguanyl_cyclase"/>
</dbReference>
<dbReference type="PANTHER" id="PTHR33121">
    <property type="entry name" value="CYCLIC DI-GMP PHOSPHODIESTERASE PDEF"/>
    <property type="match status" value="1"/>
</dbReference>